<accession>A0A849I349</accession>
<dbReference type="SUPFAM" id="SSF52833">
    <property type="entry name" value="Thioredoxin-like"/>
    <property type="match status" value="1"/>
</dbReference>
<dbReference type="SUPFAM" id="SSF53800">
    <property type="entry name" value="Chelatase"/>
    <property type="match status" value="1"/>
</dbReference>
<gene>
    <name evidence="1" type="ORF">HJG44_05165</name>
</gene>
<dbReference type="AlphaFoldDB" id="A0A849I349"/>
<sequence>MLQPAASAIVLYGRASFDKAQGLPAMAGRLAPTLPPGTRVAWAFADLTGPSLPDVLDALAAEGVREAIVVTCMVPADPTHATWLAGALSQWSADRGAQVAVRLAPAIEAALDLPAAIRDVLGRPAAEVTLTPPSLGKPGWSKIPEHGRQIFFCVGARCLHRGAEPLYQHLRNRMKQHRPLAAGPRRAMCARSSCLYPCNLGPLMIVYPDGHWYGGLTRDGIDRIVSDHLLSDRPVAEGIVHRTTADGAVGG</sequence>
<proteinExistence type="predicted"/>
<dbReference type="Proteomes" id="UP000564885">
    <property type="component" value="Unassembled WGS sequence"/>
</dbReference>
<organism evidence="1 2">
    <name type="scientific">Enterovirga aerilata</name>
    <dbReference type="NCBI Taxonomy" id="2730920"/>
    <lineage>
        <taxon>Bacteria</taxon>
        <taxon>Pseudomonadati</taxon>
        <taxon>Pseudomonadota</taxon>
        <taxon>Alphaproteobacteria</taxon>
        <taxon>Hyphomicrobiales</taxon>
        <taxon>Methylobacteriaceae</taxon>
        <taxon>Enterovirga</taxon>
    </lineage>
</organism>
<evidence type="ECO:0000313" key="2">
    <source>
        <dbReference type="Proteomes" id="UP000564885"/>
    </source>
</evidence>
<protein>
    <submittedName>
        <fullName evidence="1">(2Fe-2S) ferredoxin domain-containing protein</fullName>
    </submittedName>
</protein>
<keyword evidence="2" id="KW-1185">Reference proteome</keyword>
<dbReference type="Gene3D" id="3.40.30.10">
    <property type="entry name" value="Glutaredoxin"/>
    <property type="match status" value="1"/>
</dbReference>
<reference evidence="1 2" key="1">
    <citation type="submission" date="2020-04" db="EMBL/GenBank/DDBJ databases">
        <title>Enterovirga sp. isolate from soil.</title>
        <authorList>
            <person name="Chea S."/>
            <person name="Kim D.-U."/>
        </authorList>
    </citation>
    <scope>NUCLEOTIDE SEQUENCE [LARGE SCALE GENOMIC DNA]</scope>
    <source>
        <strain evidence="1 2">DB1703</strain>
    </source>
</reference>
<comment type="caution">
    <text evidence="1">The sequence shown here is derived from an EMBL/GenBank/DDBJ whole genome shotgun (WGS) entry which is preliminary data.</text>
</comment>
<dbReference type="Gene3D" id="3.40.50.1400">
    <property type="match status" value="1"/>
</dbReference>
<dbReference type="RefSeq" id="WP_171217208.1">
    <property type="nucleotide sequence ID" value="NZ_JABEPP010000001.1"/>
</dbReference>
<dbReference type="CDD" id="cd02980">
    <property type="entry name" value="TRX_Fd_family"/>
    <property type="match status" value="1"/>
</dbReference>
<name>A0A849I349_9HYPH</name>
<dbReference type="EMBL" id="JABEPP010000001">
    <property type="protein sequence ID" value="NNM71788.1"/>
    <property type="molecule type" value="Genomic_DNA"/>
</dbReference>
<evidence type="ECO:0000313" key="1">
    <source>
        <dbReference type="EMBL" id="NNM71788.1"/>
    </source>
</evidence>
<dbReference type="InterPro" id="IPR036249">
    <property type="entry name" value="Thioredoxin-like_sf"/>
</dbReference>